<organism evidence="7 8">
    <name type="scientific">Methanothermobacter wolfeii</name>
    <name type="common">Methanobacterium wolfei</name>
    <dbReference type="NCBI Taxonomy" id="145261"/>
    <lineage>
        <taxon>Archaea</taxon>
        <taxon>Methanobacteriati</taxon>
        <taxon>Methanobacteriota</taxon>
        <taxon>Methanomada group</taxon>
        <taxon>Methanobacteria</taxon>
        <taxon>Methanobacteriales</taxon>
        <taxon>Methanobacteriaceae</taxon>
        <taxon>Methanothermobacter</taxon>
    </lineage>
</organism>
<name>A0ABU8TW94_METWO</name>
<dbReference type="Gene3D" id="3.40.50.300">
    <property type="entry name" value="P-loop containing nucleotide triphosphate hydrolases"/>
    <property type="match status" value="1"/>
</dbReference>
<dbReference type="InterPro" id="IPR017871">
    <property type="entry name" value="ABC_transporter-like_CS"/>
</dbReference>
<evidence type="ECO:0000256" key="4">
    <source>
        <dbReference type="ARBA" id="ARBA00022840"/>
    </source>
</evidence>
<dbReference type="Pfam" id="PF13304">
    <property type="entry name" value="AAA_21"/>
    <property type="match status" value="1"/>
</dbReference>
<dbReference type="InterPro" id="IPR015856">
    <property type="entry name" value="ABC_transpr_CbiO/EcfA_su"/>
</dbReference>
<evidence type="ECO:0000313" key="7">
    <source>
        <dbReference type="EMBL" id="MEJ8543300.1"/>
    </source>
</evidence>
<dbReference type="PROSITE" id="PS00211">
    <property type="entry name" value="ABC_TRANSPORTER_1"/>
    <property type="match status" value="1"/>
</dbReference>
<comment type="caution">
    <text evidence="7">The sequence shown here is derived from an EMBL/GenBank/DDBJ whole genome shotgun (WGS) entry which is preliminary data.</text>
</comment>
<dbReference type="PANTHER" id="PTHR43553">
    <property type="entry name" value="HEAVY METAL TRANSPORTER"/>
    <property type="match status" value="1"/>
</dbReference>
<comment type="subcellular location">
    <subcellularLocation>
        <location evidence="1">Cell membrane</location>
        <topology evidence="1">Peripheral membrane protein</topology>
    </subcellularLocation>
</comment>
<dbReference type="InterPro" id="IPR003439">
    <property type="entry name" value="ABC_transporter-like_ATP-bd"/>
</dbReference>
<sequence>MDGAEIDYSKDGLMKLRQRVGIVFQNPDDQLFSPTVFEDMAFGPVNLGLDDDEVERRVRGSLERVGMGGYGDRPPHHLSGGEKKKIAIAGILAMKPEIMVLDEPTAGLDPQAADDIIDTLLELGRDGITVIISSHDVEIISQFAERIIVLNDGRLIADGGSEEIFSRPEIIRRANLKLPKTADLMNRLRNAGFRVDVKLTVEDAYHELLHTLGEKKYHELLHVLGEERQHELIHLLGEEKYHELLHALKKD</sequence>
<comment type="function">
    <text evidence="5">Probably part of an ABC transporter complex. Responsible for energy coupling to the transport system.</text>
</comment>
<protein>
    <submittedName>
        <fullName evidence="7">ATP-binding cassette domain-containing protein</fullName>
    </submittedName>
</protein>
<keyword evidence="3" id="KW-0547">Nucleotide-binding</keyword>
<dbReference type="CDD" id="cd03225">
    <property type="entry name" value="ABC_cobalt_CbiO_domain1"/>
    <property type="match status" value="1"/>
</dbReference>
<dbReference type="PROSITE" id="PS50893">
    <property type="entry name" value="ABC_TRANSPORTER_2"/>
    <property type="match status" value="1"/>
</dbReference>
<dbReference type="EMBL" id="JAXUHJ010000010">
    <property type="protein sequence ID" value="MEJ8543300.1"/>
    <property type="molecule type" value="Genomic_DNA"/>
</dbReference>
<evidence type="ECO:0000256" key="5">
    <source>
        <dbReference type="ARBA" id="ARBA00025157"/>
    </source>
</evidence>
<reference evidence="7 8" key="1">
    <citation type="submission" date="2023-12" db="EMBL/GenBank/DDBJ databases">
        <title>Phenotypic and Genomic Characterization of Methanothermobacter wolfeii Strain BSEL, a CO2-Capturing Archaeon with Minimal Nutrient Requirements.</title>
        <authorList>
            <person name="Ale Enriquez F."/>
            <person name="Ahring B.K."/>
        </authorList>
    </citation>
    <scope>NUCLEOTIDE SEQUENCE [LARGE SCALE GENOMIC DNA]</scope>
    <source>
        <strain evidence="7 8">BSEL-1</strain>
    </source>
</reference>
<proteinExistence type="predicted"/>
<evidence type="ECO:0000259" key="6">
    <source>
        <dbReference type="PROSITE" id="PS50893"/>
    </source>
</evidence>
<dbReference type="PANTHER" id="PTHR43553:SF24">
    <property type="entry name" value="ENERGY-COUPLING FACTOR TRANSPORTER ATP-BINDING PROTEIN ECFA1"/>
    <property type="match status" value="1"/>
</dbReference>
<dbReference type="Proteomes" id="UP001369247">
    <property type="component" value="Unassembled WGS sequence"/>
</dbReference>
<feature type="domain" description="ABC transporter" evidence="6">
    <location>
        <begin position="1"/>
        <end position="177"/>
    </location>
</feature>
<evidence type="ECO:0000313" key="8">
    <source>
        <dbReference type="Proteomes" id="UP001369247"/>
    </source>
</evidence>
<evidence type="ECO:0000256" key="1">
    <source>
        <dbReference type="ARBA" id="ARBA00004202"/>
    </source>
</evidence>
<accession>A0ABU8TW94</accession>
<evidence type="ECO:0000256" key="3">
    <source>
        <dbReference type="ARBA" id="ARBA00022741"/>
    </source>
</evidence>
<dbReference type="InterPro" id="IPR050095">
    <property type="entry name" value="ECF_ABC_transporter_ATP-bd"/>
</dbReference>
<keyword evidence="4 7" id="KW-0067">ATP-binding</keyword>
<dbReference type="SUPFAM" id="SSF52540">
    <property type="entry name" value="P-loop containing nucleoside triphosphate hydrolases"/>
    <property type="match status" value="1"/>
</dbReference>
<gene>
    <name evidence="7" type="ORF">U2150_07340</name>
</gene>
<keyword evidence="2" id="KW-0813">Transport</keyword>
<dbReference type="InterPro" id="IPR003959">
    <property type="entry name" value="ATPase_AAA_core"/>
</dbReference>
<keyword evidence="8" id="KW-1185">Reference proteome</keyword>
<evidence type="ECO:0000256" key="2">
    <source>
        <dbReference type="ARBA" id="ARBA00022448"/>
    </source>
</evidence>
<dbReference type="GO" id="GO:0005524">
    <property type="term" value="F:ATP binding"/>
    <property type="evidence" value="ECO:0007669"/>
    <property type="project" value="UniProtKB-KW"/>
</dbReference>
<dbReference type="InterPro" id="IPR027417">
    <property type="entry name" value="P-loop_NTPase"/>
</dbReference>